<organism evidence="1 2">
    <name type="scientific">Popillia japonica</name>
    <name type="common">Japanese beetle</name>
    <dbReference type="NCBI Taxonomy" id="7064"/>
    <lineage>
        <taxon>Eukaryota</taxon>
        <taxon>Metazoa</taxon>
        <taxon>Ecdysozoa</taxon>
        <taxon>Arthropoda</taxon>
        <taxon>Hexapoda</taxon>
        <taxon>Insecta</taxon>
        <taxon>Pterygota</taxon>
        <taxon>Neoptera</taxon>
        <taxon>Endopterygota</taxon>
        <taxon>Coleoptera</taxon>
        <taxon>Polyphaga</taxon>
        <taxon>Scarabaeiformia</taxon>
        <taxon>Scarabaeidae</taxon>
        <taxon>Rutelinae</taxon>
        <taxon>Popillia</taxon>
    </lineage>
</organism>
<dbReference type="InterPro" id="IPR027417">
    <property type="entry name" value="P-loop_NTPase"/>
</dbReference>
<reference evidence="1 2" key="1">
    <citation type="journal article" date="2024" name="BMC Genomics">
        <title>De novo assembly and annotation of Popillia japonica's genome with initial clues to its potential as an invasive pest.</title>
        <authorList>
            <person name="Cucini C."/>
            <person name="Boschi S."/>
            <person name="Funari R."/>
            <person name="Cardaioli E."/>
            <person name="Iannotti N."/>
            <person name="Marturano G."/>
            <person name="Paoli F."/>
            <person name="Bruttini M."/>
            <person name="Carapelli A."/>
            <person name="Frati F."/>
            <person name="Nardi F."/>
        </authorList>
    </citation>
    <scope>NUCLEOTIDE SEQUENCE [LARGE SCALE GENOMIC DNA]</scope>
    <source>
        <strain evidence="1">DMR45628</strain>
    </source>
</reference>
<dbReference type="InterPro" id="IPR025662">
    <property type="entry name" value="Sigma_54_int_dom_ATP-bd_1"/>
</dbReference>
<dbReference type="EMBL" id="JASPKY010000054">
    <property type="protein sequence ID" value="KAK9744878.1"/>
    <property type="molecule type" value="Genomic_DNA"/>
</dbReference>
<dbReference type="Gene3D" id="3.40.50.300">
    <property type="entry name" value="P-loop containing nucleotide triphosphate hydrolases"/>
    <property type="match status" value="1"/>
</dbReference>
<dbReference type="SUPFAM" id="SSF52540">
    <property type="entry name" value="P-loop containing nucleoside triphosphate hydrolases"/>
    <property type="match status" value="1"/>
</dbReference>
<dbReference type="Proteomes" id="UP001458880">
    <property type="component" value="Unassembled WGS sequence"/>
</dbReference>
<evidence type="ECO:0008006" key="3">
    <source>
        <dbReference type="Google" id="ProtNLM"/>
    </source>
</evidence>
<dbReference type="PROSITE" id="PS00675">
    <property type="entry name" value="SIGMA54_INTERACT_1"/>
    <property type="match status" value="1"/>
</dbReference>
<keyword evidence="2" id="KW-1185">Reference proteome</keyword>
<evidence type="ECO:0000313" key="2">
    <source>
        <dbReference type="Proteomes" id="UP001458880"/>
    </source>
</evidence>
<sequence>MVDSNEYNILLYGETGAGKSTFLNALDSYLKYSTLETGLHSKVCSRIALKFVWENDDYERVDVEFGCDIALKFVWETRI</sequence>
<comment type="caution">
    <text evidence="1">The sequence shown here is derived from an EMBL/GenBank/DDBJ whole genome shotgun (WGS) entry which is preliminary data.</text>
</comment>
<dbReference type="PANTHER" id="PTHR32046:SF11">
    <property type="entry name" value="IMMUNE-ASSOCIATED NUCLEOTIDE-BINDING PROTEIN 10-LIKE"/>
    <property type="match status" value="1"/>
</dbReference>
<gene>
    <name evidence="1" type="ORF">QE152_g7387</name>
</gene>
<dbReference type="PANTHER" id="PTHR32046">
    <property type="entry name" value="G DOMAIN-CONTAINING PROTEIN"/>
    <property type="match status" value="1"/>
</dbReference>
<name>A0AAW1MFB8_POPJA</name>
<accession>A0AAW1MFB8</accession>
<proteinExistence type="predicted"/>
<dbReference type="AlphaFoldDB" id="A0AAW1MFB8"/>
<protein>
    <recommendedName>
        <fullName evidence="3">G domain-containing protein</fullName>
    </recommendedName>
</protein>
<evidence type="ECO:0000313" key="1">
    <source>
        <dbReference type="EMBL" id="KAK9744878.1"/>
    </source>
</evidence>